<evidence type="ECO:0000256" key="1">
    <source>
        <dbReference type="ARBA" id="ARBA00010641"/>
    </source>
</evidence>
<dbReference type="InterPro" id="IPR036388">
    <property type="entry name" value="WH-like_DNA-bd_sf"/>
</dbReference>
<organism evidence="8 9">
    <name type="scientific">Dolosigranulum pigrum</name>
    <dbReference type="NCBI Taxonomy" id="29394"/>
    <lineage>
        <taxon>Bacteria</taxon>
        <taxon>Bacillati</taxon>
        <taxon>Bacillota</taxon>
        <taxon>Bacilli</taxon>
        <taxon>Lactobacillales</taxon>
        <taxon>Carnobacteriaceae</taxon>
        <taxon>Dolosigranulum</taxon>
    </lineage>
</organism>
<dbReference type="InterPro" id="IPR013249">
    <property type="entry name" value="RNA_pol_sigma70_r4_t2"/>
</dbReference>
<dbReference type="SUPFAM" id="SSF88946">
    <property type="entry name" value="Sigma2 domain of RNA polymerase sigma factors"/>
    <property type="match status" value="1"/>
</dbReference>
<dbReference type="InterPro" id="IPR039425">
    <property type="entry name" value="RNA_pol_sigma-70-like"/>
</dbReference>
<keyword evidence="2" id="KW-0805">Transcription regulation</keyword>
<keyword evidence="4" id="KW-0238">DNA-binding</keyword>
<evidence type="ECO:0000259" key="6">
    <source>
        <dbReference type="Pfam" id="PF04542"/>
    </source>
</evidence>
<dbReference type="SUPFAM" id="SSF88659">
    <property type="entry name" value="Sigma3 and sigma4 domains of RNA polymerase sigma factors"/>
    <property type="match status" value="1"/>
</dbReference>
<dbReference type="RefSeq" id="WP_077863068.1">
    <property type="nucleotide sequence ID" value="NZ_CALFGV010000008.1"/>
</dbReference>
<name>A0A1S8KQ30_9LACT</name>
<sequence length="195" mass="23026">MDMEVRITIVDIVVLLLQQTEETIFEALQETCLPVILKRVKACYLRGFEHRDLLQEAYIVLWKVLPKYNVRGNIRFRPYFKRCLQNYFNSLIRDQLADKRALNQSIYSLDSIYERVGTELDHGDYADGQPEDQAIARETLARYRTGLSKLEKAVFELMMLDKSYDEMATILGKSQKKVRNACYRCRKKLKKYVHD</sequence>
<dbReference type="NCBIfam" id="TIGR02937">
    <property type="entry name" value="sigma70-ECF"/>
    <property type="match status" value="1"/>
</dbReference>
<evidence type="ECO:0000256" key="3">
    <source>
        <dbReference type="ARBA" id="ARBA00023082"/>
    </source>
</evidence>
<feature type="domain" description="RNA polymerase sigma factor 70 region 4 type 2" evidence="7">
    <location>
        <begin position="147"/>
        <end position="189"/>
    </location>
</feature>
<evidence type="ECO:0000313" key="8">
    <source>
        <dbReference type="EMBL" id="OOL81651.1"/>
    </source>
</evidence>
<proteinExistence type="inferred from homology"/>
<keyword evidence="3" id="KW-0731">Sigma factor</keyword>
<accession>A0A1S8KQ30</accession>
<evidence type="ECO:0000313" key="9">
    <source>
        <dbReference type="Proteomes" id="UP000190409"/>
    </source>
</evidence>
<dbReference type="PANTHER" id="PTHR43133:SF8">
    <property type="entry name" value="RNA POLYMERASE SIGMA FACTOR HI_1459-RELATED"/>
    <property type="match status" value="1"/>
</dbReference>
<comment type="caution">
    <text evidence="8">The sequence shown here is derived from an EMBL/GenBank/DDBJ whole genome shotgun (WGS) entry which is preliminary data.</text>
</comment>
<evidence type="ECO:0008006" key="10">
    <source>
        <dbReference type="Google" id="ProtNLM"/>
    </source>
</evidence>
<evidence type="ECO:0000256" key="5">
    <source>
        <dbReference type="ARBA" id="ARBA00023163"/>
    </source>
</evidence>
<dbReference type="GO" id="GO:0016987">
    <property type="term" value="F:sigma factor activity"/>
    <property type="evidence" value="ECO:0007669"/>
    <property type="project" value="UniProtKB-KW"/>
</dbReference>
<dbReference type="EMBL" id="MUYF01000003">
    <property type="protein sequence ID" value="OOL81651.1"/>
    <property type="molecule type" value="Genomic_DNA"/>
</dbReference>
<evidence type="ECO:0000256" key="4">
    <source>
        <dbReference type="ARBA" id="ARBA00023125"/>
    </source>
</evidence>
<dbReference type="AlphaFoldDB" id="A0A1S8KQ30"/>
<keyword evidence="5" id="KW-0804">Transcription</keyword>
<dbReference type="Gene3D" id="1.10.10.10">
    <property type="entry name" value="Winged helix-like DNA-binding domain superfamily/Winged helix DNA-binding domain"/>
    <property type="match status" value="1"/>
</dbReference>
<dbReference type="InterPro" id="IPR014284">
    <property type="entry name" value="RNA_pol_sigma-70_dom"/>
</dbReference>
<dbReference type="Proteomes" id="UP000190409">
    <property type="component" value="Unassembled WGS sequence"/>
</dbReference>
<gene>
    <name evidence="8" type="ORF">BWX42_08065</name>
</gene>
<protein>
    <recommendedName>
        <fullName evidence="10">Sigma-70 family RNA polymerase sigma factor</fullName>
    </recommendedName>
</protein>
<dbReference type="Pfam" id="PF08281">
    <property type="entry name" value="Sigma70_r4_2"/>
    <property type="match status" value="1"/>
</dbReference>
<dbReference type="GO" id="GO:0003677">
    <property type="term" value="F:DNA binding"/>
    <property type="evidence" value="ECO:0007669"/>
    <property type="project" value="UniProtKB-KW"/>
</dbReference>
<dbReference type="GO" id="GO:0006352">
    <property type="term" value="P:DNA-templated transcription initiation"/>
    <property type="evidence" value="ECO:0007669"/>
    <property type="project" value="InterPro"/>
</dbReference>
<comment type="similarity">
    <text evidence="1">Belongs to the sigma-70 factor family. ECF subfamily.</text>
</comment>
<dbReference type="Pfam" id="PF04542">
    <property type="entry name" value="Sigma70_r2"/>
    <property type="match status" value="1"/>
</dbReference>
<reference evidence="8 9" key="1">
    <citation type="submission" date="2017-01" db="EMBL/GenBank/DDBJ databases">
        <title>Complete Genome Sequence of Dolosigranulum pigrum isolated from a Patient with interstitial lung disease.</title>
        <authorList>
            <person name="Mukhopadhyay R."/>
            <person name="Joaquin J."/>
            <person name="Hogue R."/>
            <person name="Fitzgerald S."/>
            <person name="Jospin G."/>
            <person name="Eisen J.A."/>
            <person name="Chaturvedi V."/>
        </authorList>
    </citation>
    <scope>NUCLEOTIDE SEQUENCE [LARGE SCALE GENOMIC DNA]</scope>
    <source>
        <strain evidence="8 9">15S00348</strain>
    </source>
</reference>
<dbReference type="InterPro" id="IPR007627">
    <property type="entry name" value="RNA_pol_sigma70_r2"/>
</dbReference>
<evidence type="ECO:0000256" key="2">
    <source>
        <dbReference type="ARBA" id="ARBA00023015"/>
    </source>
</evidence>
<dbReference type="InterPro" id="IPR013325">
    <property type="entry name" value="RNA_pol_sigma_r2"/>
</dbReference>
<feature type="domain" description="RNA polymerase sigma-70 region 2" evidence="6">
    <location>
        <begin position="30"/>
        <end position="95"/>
    </location>
</feature>
<dbReference type="InterPro" id="IPR013324">
    <property type="entry name" value="RNA_pol_sigma_r3/r4-like"/>
</dbReference>
<dbReference type="PANTHER" id="PTHR43133">
    <property type="entry name" value="RNA POLYMERASE ECF-TYPE SIGMA FACTO"/>
    <property type="match status" value="1"/>
</dbReference>
<evidence type="ECO:0000259" key="7">
    <source>
        <dbReference type="Pfam" id="PF08281"/>
    </source>
</evidence>
<dbReference type="Gene3D" id="1.10.1740.10">
    <property type="match status" value="1"/>
</dbReference>